<proteinExistence type="predicted"/>
<dbReference type="RefSeq" id="XP_014143119.1">
    <property type="nucleotide sequence ID" value="XM_014287644.1"/>
</dbReference>
<keyword evidence="2" id="KW-1185">Reference proteome</keyword>
<gene>
    <name evidence="1" type="ORF">SARC_18277</name>
</gene>
<dbReference type="GeneID" id="25918781"/>
<reference evidence="1 2" key="1">
    <citation type="submission" date="2011-02" db="EMBL/GenBank/DDBJ databases">
        <title>The Genome Sequence of Sphaeroforma arctica JP610.</title>
        <authorList>
            <consortium name="The Broad Institute Genome Sequencing Platform"/>
            <person name="Russ C."/>
            <person name="Cuomo C."/>
            <person name="Young S.K."/>
            <person name="Zeng Q."/>
            <person name="Gargeya S."/>
            <person name="Alvarado L."/>
            <person name="Berlin A."/>
            <person name="Chapman S.B."/>
            <person name="Chen Z."/>
            <person name="Freedman E."/>
            <person name="Gellesch M."/>
            <person name="Goldberg J."/>
            <person name="Griggs A."/>
            <person name="Gujja S."/>
            <person name="Heilman E."/>
            <person name="Heiman D."/>
            <person name="Howarth C."/>
            <person name="Mehta T."/>
            <person name="Neiman D."/>
            <person name="Pearson M."/>
            <person name="Roberts A."/>
            <person name="Saif S."/>
            <person name="Shea T."/>
            <person name="Shenoy N."/>
            <person name="Sisk P."/>
            <person name="Stolte C."/>
            <person name="Sykes S."/>
            <person name="White J."/>
            <person name="Yandava C."/>
            <person name="Burger G."/>
            <person name="Gray M.W."/>
            <person name="Holland P.W.H."/>
            <person name="King N."/>
            <person name="Lang F.B.F."/>
            <person name="Roger A.J."/>
            <person name="Ruiz-Trillo I."/>
            <person name="Haas B."/>
            <person name="Nusbaum C."/>
            <person name="Birren B."/>
        </authorList>
    </citation>
    <scope>NUCLEOTIDE SEQUENCE [LARGE SCALE GENOMIC DNA]</scope>
    <source>
        <strain evidence="1 2">JP610</strain>
    </source>
</reference>
<evidence type="ECO:0000313" key="1">
    <source>
        <dbReference type="EMBL" id="KNC65186.1"/>
    </source>
</evidence>
<organism evidence="1 2">
    <name type="scientific">Sphaeroforma arctica JP610</name>
    <dbReference type="NCBI Taxonomy" id="667725"/>
    <lineage>
        <taxon>Eukaryota</taxon>
        <taxon>Ichthyosporea</taxon>
        <taxon>Ichthyophonida</taxon>
        <taxon>Sphaeroforma</taxon>
    </lineage>
</organism>
<feature type="non-terminal residue" evidence="1">
    <location>
        <position position="67"/>
    </location>
</feature>
<name>A0A0L0ELC5_9EUKA</name>
<dbReference type="EMBL" id="KQ256771">
    <property type="protein sequence ID" value="KNC65186.1"/>
    <property type="molecule type" value="Genomic_DNA"/>
</dbReference>
<evidence type="ECO:0000313" key="2">
    <source>
        <dbReference type="Proteomes" id="UP000054560"/>
    </source>
</evidence>
<accession>A0A0L0ELC5</accession>
<dbReference type="Proteomes" id="UP000054560">
    <property type="component" value="Unassembled WGS sequence"/>
</dbReference>
<sequence>MLCVLANEHEKALALFHSQLGDLQVAVGLCGSVCGQTGTSSTIHRMFLTLLTMYMSPAEDVKDLYKE</sequence>
<dbReference type="AlphaFoldDB" id="A0A0L0ELC5"/>
<protein>
    <submittedName>
        <fullName evidence="1">Uncharacterized protein</fullName>
    </submittedName>
</protein>